<dbReference type="PaxDb" id="3708-A0A078FAQ1"/>
<proteinExistence type="predicted"/>
<dbReference type="EMBL" id="LK031990">
    <property type="protein sequence ID" value="CDY08913.1"/>
    <property type="molecule type" value="Genomic_DNA"/>
</dbReference>
<name>A0A078FAQ1_BRANA</name>
<dbReference type="AlphaFoldDB" id="A0A078FAQ1"/>
<dbReference type="Gramene" id="CDY08913">
    <property type="protein sequence ID" value="CDY08913"/>
    <property type="gene ID" value="GSBRNA2T00000933001"/>
</dbReference>
<protein>
    <submittedName>
        <fullName evidence="1">BnaC08g11430D protein</fullName>
    </submittedName>
</protein>
<dbReference type="Proteomes" id="UP000028999">
    <property type="component" value="Unassembled WGS sequence"/>
</dbReference>
<organism evidence="1 2">
    <name type="scientific">Brassica napus</name>
    <name type="common">Rape</name>
    <dbReference type="NCBI Taxonomy" id="3708"/>
    <lineage>
        <taxon>Eukaryota</taxon>
        <taxon>Viridiplantae</taxon>
        <taxon>Streptophyta</taxon>
        <taxon>Embryophyta</taxon>
        <taxon>Tracheophyta</taxon>
        <taxon>Spermatophyta</taxon>
        <taxon>Magnoliopsida</taxon>
        <taxon>eudicotyledons</taxon>
        <taxon>Gunneridae</taxon>
        <taxon>Pentapetalae</taxon>
        <taxon>rosids</taxon>
        <taxon>malvids</taxon>
        <taxon>Brassicales</taxon>
        <taxon>Brassicaceae</taxon>
        <taxon>Brassiceae</taxon>
        <taxon>Brassica</taxon>
    </lineage>
</organism>
<gene>
    <name evidence="1" type="primary">BnaC08g11430D</name>
    <name evidence="1" type="ORF">GSBRNA2T00000933001</name>
</gene>
<keyword evidence="2" id="KW-1185">Reference proteome</keyword>
<sequence length="25" mass="2741">MASSAAQIHKLPRRLQIRCRSGACS</sequence>
<evidence type="ECO:0000313" key="1">
    <source>
        <dbReference type="EMBL" id="CDY08913.1"/>
    </source>
</evidence>
<accession>A0A078FAQ1</accession>
<reference evidence="1 2" key="1">
    <citation type="journal article" date="2014" name="Science">
        <title>Plant genetics. Early allopolyploid evolution in the post-Neolithic Brassica napus oilseed genome.</title>
        <authorList>
            <person name="Chalhoub B."/>
            <person name="Denoeud F."/>
            <person name="Liu S."/>
            <person name="Parkin I.A."/>
            <person name="Tang H."/>
            <person name="Wang X."/>
            <person name="Chiquet J."/>
            <person name="Belcram H."/>
            <person name="Tong C."/>
            <person name="Samans B."/>
            <person name="Correa M."/>
            <person name="Da Silva C."/>
            <person name="Just J."/>
            <person name="Falentin C."/>
            <person name="Koh C.S."/>
            <person name="Le Clainche I."/>
            <person name="Bernard M."/>
            <person name="Bento P."/>
            <person name="Noel B."/>
            <person name="Labadie K."/>
            <person name="Alberti A."/>
            <person name="Charles M."/>
            <person name="Arnaud D."/>
            <person name="Guo H."/>
            <person name="Daviaud C."/>
            <person name="Alamery S."/>
            <person name="Jabbari K."/>
            <person name="Zhao M."/>
            <person name="Edger P.P."/>
            <person name="Chelaifa H."/>
            <person name="Tack D."/>
            <person name="Lassalle G."/>
            <person name="Mestiri I."/>
            <person name="Schnel N."/>
            <person name="Le Paslier M.C."/>
            <person name="Fan G."/>
            <person name="Renault V."/>
            <person name="Bayer P.E."/>
            <person name="Golicz A.A."/>
            <person name="Manoli S."/>
            <person name="Lee T.H."/>
            <person name="Thi V.H."/>
            <person name="Chalabi S."/>
            <person name="Hu Q."/>
            <person name="Fan C."/>
            <person name="Tollenaere R."/>
            <person name="Lu Y."/>
            <person name="Battail C."/>
            <person name="Shen J."/>
            <person name="Sidebottom C.H."/>
            <person name="Wang X."/>
            <person name="Canaguier A."/>
            <person name="Chauveau A."/>
            <person name="Berard A."/>
            <person name="Deniot G."/>
            <person name="Guan M."/>
            <person name="Liu Z."/>
            <person name="Sun F."/>
            <person name="Lim Y.P."/>
            <person name="Lyons E."/>
            <person name="Town C.D."/>
            <person name="Bancroft I."/>
            <person name="Wang X."/>
            <person name="Meng J."/>
            <person name="Ma J."/>
            <person name="Pires J.C."/>
            <person name="King G.J."/>
            <person name="Brunel D."/>
            <person name="Delourme R."/>
            <person name="Renard M."/>
            <person name="Aury J.M."/>
            <person name="Adams K.L."/>
            <person name="Batley J."/>
            <person name="Snowdon R.J."/>
            <person name="Tost J."/>
            <person name="Edwards D."/>
            <person name="Zhou Y."/>
            <person name="Hua W."/>
            <person name="Sharpe A.G."/>
            <person name="Paterson A.H."/>
            <person name="Guan C."/>
            <person name="Wincker P."/>
        </authorList>
    </citation>
    <scope>NUCLEOTIDE SEQUENCE [LARGE SCALE GENOMIC DNA]</scope>
    <source>
        <strain evidence="2">cv. Darmor-bzh</strain>
    </source>
</reference>
<evidence type="ECO:0000313" key="2">
    <source>
        <dbReference type="Proteomes" id="UP000028999"/>
    </source>
</evidence>